<dbReference type="Gene3D" id="1.20.200.10">
    <property type="entry name" value="Fumarase/aspartase (Central domain)"/>
    <property type="match status" value="1"/>
</dbReference>
<dbReference type="PROSITE" id="PS00488">
    <property type="entry name" value="PAL_HISTIDASE"/>
    <property type="match status" value="1"/>
</dbReference>
<dbReference type="InterPro" id="IPR008948">
    <property type="entry name" value="L-Aspartase-like"/>
</dbReference>
<dbReference type="GO" id="GO:0016841">
    <property type="term" value="F:ammonia-lyase activity"/>
    <property type="evidence" value="ECO:0007669"/>
    <property type="project" value="InterPro"/>
</dbReference>
<proteinExistence type="predicted"/>
<accession>A0A0F9YM63</accession>
<dbReference type="Pfam" id="PF00221">
    <property type="entry name" value="Lyase_aromatic"/>
    <property type="match status" value="1"/>
</dbReference>
<gene>
    <name evidence="2" type="ORF">LCGC14_0073640</name>
</gene>
<sequence length="531" mass="57616">MDDEHRTLEEIEMIALGRQSIVLSQAEKHAVRKAHDFLCNAIEQRQRIYGVTTGYGPLATTNVDPKQSSLLQQNLVYHLCSGVGEPLSHRHVRAMMVARMASLVRGHSGANPVLIDRLQGWLEVDLIPLVPSQGTVGASGDLTPLAHLARALSGEGKVSLRGGHWIDSAEAHRQLDWKPLVLQGKDAIALVNGTSTTAGIAALNATAAQRAVKLSTLLVLLYAELLEGHREAFHPAIGELRPHPGQQQLHRWLWSLSESSGALVPWQRALTSLPDMGSDIQQHQPLPQDAYTLRCAPQALGAAWDVVEQHAQTVRIELQAVTDNPLLLVDDDTILHGGNFFGQQLAFASDHLNNALIQMALYSERRIARITDPQKNNGLPAFMQPLDTGLHSGFMGAQVSATSLVAELRSHAMPASIQSIPTNADNQDIVPLGTIAARRASTSLEQLYQVLAIEALVLAQGAELKSAHLLSHASKTLCAWVRTYAPPLKQDRPLSEEITNVANMLADPDEVAPLMVLLSVSPSVPPRSPRM</sequence>
<dbReference type="AlphaFoldDB" id="A0A0F9YM63"/>
<dbReference type="CDD" id="cd00332">
    <property type="entry name" value="PAL-HAL"/>
    <property type="match status" value="1"/>
</dbReference>
<dbReference type="InterPro" id="IPR024083">
    <property type="entry name" value="Fumarase/histidase_N"/>
</dbReference>
<dbReference type="EMBL" id="LAZR01000018">
    <property type="protein sequence ID" value="KKO05724.1"/>
    <property type="molecule type" value="Genomic_DNA"/>
</dbReference>
<dbReference type="InterPro" id="IPR001106">
    <property type="entry name" value="Aromatic_Lyase"/>
</dbReference>
<protein>
    <recommendedName>
        <fullName evidence="3">Histidine ammonia-lyase</fullName>
    </recommendedName>
</protein>
<evidence type="ECO:0008006" key="3">
    <source>
        <dbReference type="Google" id="ProtNLM"/>
    </source>
</evidence>
<reference evidence="2" key="1">
    <citation type="journal article" date="2015" name="Nature">
        <title>Complex archaea that bridge the gap between prokaryotes and eukaryotes.</title>
        <authorList>
            <person name="Spang A."/>
            <person name="Saw J.H."/>
            <person name="Jorgensen S.L."/>
            <person name="Zaremba-Niedzwiedzka K."/>
            <person name="Martijn J."/>
            <person name="Lind A.E."/>
            <person name="van Eijk R."/>
            <person name="Schleper C."/>
            <person name="Guy L."/>
            <person name="Ettema T.J."/>
        </authorList>
    </citation>
    <scope>NUCLEOTIDE SEQUENCE</scope>
</reference>
<dbReference type="FunFam" id="1.10.275.10:FF:000005">
    <property type="entry name" value="Histidine ammonia-lyase"/>
    <property type="match status" value="1"/>
</dbReference>
<dbReference type="InterPro" id="IPR022313">
    <property type="entry name" value="Phe/His_NH3-lyase_AS"/>
</dbReference>
<keyword evidence="1" id="KW-0456">Lyase</keyword>
<dbReference type="Gene3D" id="1.10.275.10">
    <property type="entry name" value="Fumarase/aspartase (N-terminal domain)"/>
    <property type="match status" value="1"/>
</dbReference>
<comment type="caution">
    <text evidence="2">The sequence shown here is derived from an EMBL/GenBank/DDBJ whole genome shotgun (WGS) entry which is preliminary data.</text>
</comment>
<name>A0A0F9YM63_9ZZZZ</name>
<evidence type="ECO:0000313" key="2">
    <source>
        <dbReference type="EMBL" id="KKO05724.1"/>
    </source>
</evidence>
<dbReference type="PANTHER" id="PTHR10362">
    <property type="entry name" value="HISTIDINE AMMONIA-LYASE"/>
    <property type="match status" value="1"/>
</dbReference>
<organism evidence="2">
    <name type="scientific">marine sediment metagenome</name>
    <dbReference type="NCBI Taxonomy" id="412755"/>
    <lineage>
        <taxon>unclassified sequences</taxon>
        <taxon>metagenomes</taxon>
        <taxon>ecological metagenomes</taxon>
    </lineage>
</organism>
<dbReference type="SUPFAM" id="SSF48557">
    <property type="entry name" value="L-aspartase-like"/>
    <property type="match status" value="1"/>
</dbReference>
<evidence type="ECO:0000256" key="1">
    <source>
        <dbReference type="ARBA" id="ARBA00023239"/>
    </source>
</evidence>